<proteinExistence type="inferred from homology"/>
<dbReference type="AlphaFoldDB" id="A0AAN1WKB8"/>
<organism evidence="9 10">
    <name type="scientific">Marinagarivorans cellulosilyticus</name>
    <dbReference type="NCBI Taxonomy" id="2721545"/>
    <lineage>
        <taxon>Bacteria</taxon>
        <taxon>Pseudomonadati</taxon>
        <taxon>Pseudomonadota</taxon>
        <taxon>Gammaproteobacteria</taxon>
        <taxon>Cellvibrionales</taxon>
        <taxon>Cellvibrionaceae</taxon>
        <taxon>Marinagarivorans</taxon>
    </lineage>
</organism>
<dbReference type="GO" id="GO:0160147">
    <property type="term" value="F:tRNA pseudouridine(38-40) synthase activity"/>
    <property type="evidence" value="ECO:0007669"/>
    <property type="project" value="UniProtKB-EC"/>
</dbReference>
<comment type="subunit">
    <text evidence="4">Homodimer.</text>
</comment>
<evidence type="ECO:0000256" key="3">
    <source>
        <dbReference type="ARBA" id="ARBA00023235"/>
    </source>
</evidence>
<feature type="domain" description="Pseudouridine synthase I TruA alpha/beta" evidence="8">
    <location>
        <begin position="9"/>
        <end position="98"/>
    </location>
</feature>
<dbReference type="Proteomes" id="UP001320119">
    <property type="component" value="Chromosome"/>
</dbReference>
<dbReference type="GO" id="GO:0003723">
    <property type="term" value="F:RNA binding"/>
    <property type="evidence" value="ECO:0007669"/>
    <property type="project" value="InterPro"/>
</dbReference>
<dbReference type="Gene3D" id="3.30.70.580">
    <property type="entry name" value="Pseudouridine synthase I, catalytic domain, N-terminal subdomain"/>
    <property type="match status" value="1"/>
</dbReference>
<dbReference type="Gene3D" id="3.30.70.660">
    <property type="entry name" value="Pseudouridine synthase I, catalytic domain, C-terminal subdomain"/>
    <property type="match status" value="1"/>
</dbReference>
<evidence type="ECO:0000256" key="2">
    <source>
        <dbReference type="ARBA" id="ARBA00022694"/>
    </source>
</evidence>
<keyword evidence="10" id="KW-1185">Reference proteome</keyword>
<evidence type="ECO:0000256" key="6">
    <source>
        <dbReference type="PIRSR" id="PIRSR001430-2"/>
    </source>
</evidence>
<feature type="binding site" evidence="4 6">
    <location>
        <position position="117"/>
    </location>
    <ligand>
        <name>substrate</name>
    </ligand>
</feature>
<dbReference type="InterPro" id="IPR020095">
    <property type="entry name" value="PsdUridine_synth_TruA_C"/>
</dbReference>
<reference evidence="9 10" key="1">
    <citation type="journal article" date="2022" name="IScience">
        <title>An ultrasensitive nanofiber-based assay for enzymatic hydrolysis and deep-sea microbial degradation of cellulose.</title>
        <authorList>
            <person name="Tsudome M."/>
            <person name="Tachioka M."/>
            <person name="Miyazaki M."/>
            <person name="Uchimura K."/>
            <person name="Tsuda M."/>
            <person name="Takaki Y."/>
            <person name="Deguchi S."/>
        </authorList>
    </citation>
    <scope>NUCLEOTIDE SEQUENCE [LARGE SCALE GENOMIC DNA]</scope>
    <source>
        <strain evidence="9 10">GE09</strain>
    </source>
</reference>
<evidence type="ECO:0000313" key="10">
    <source>
        <dbReference type="Proteomes" id="UP001320119"/>
    </source>
</evidence>
<dbReference type="KEGG" id="marq:MARGE09_P3392"/>
<evidence type="ECO:0000259" key="8">
    <source>
        <dbReference type="Pfam" id="PF01416"/>
    </source>
</evidence>
<evidence type="ECO:0000256" key="4">
    <source>
        <dbReference type="HAMAP-Rule" id="MF_00171"/>
    </source>
</evidence>
<dbReference type="PANTHER" id="PTHR11142">
    <property type="entry name" value="PSEUDOURIDYLATE SYNTHASE"/>
    <property type="match status" value="1"/>
</dbReference>
<feature type="active site" description="Nucleophile" evidence="4 5">
    <location>
        <position position="59"/>
    </location>
</feature>
<keyword evidence="2 4" id="KW-0819">tRNA processing</keyword>
<comment type="similarity">
    <text evidence="1 4 7">Belongs to the tRNA pseudouridine synthase TruA family.</text>
</comment>
<comment type="function">
    <text evidence="4">Formation of pseudouridine at positions 38, 39 and 40 in the anticodon stem and loop of transfer RNAs.</text>
</comment>
<name>A0AAN1WKB8_9GAMM</name>
<dbReference type="PANTHER" id="PTHR11142:SF0">
    <property type="entry name" value="TRNA PSEUDOURIDINE SYNTHASE-LIKE 1"/>
    <property type="match status" value="1"/>
</dbReference>
<dbReference type="EC" id="5.4.99.12" evidence="4"/>
<feature type="domain" description="Pseudouridine synthase I TruA alpha/beta" evidence="8">
    <location>
        <begin position="153"/>
        <end position="257"/>
    </location>
</feature>
<accession>A0AAN1WKB8</accession>
<protein>
    <recommendedName>
        <fullName evidence="4">tRNA pseudouridine synthase A</fullName>
        <ecNumber evidence="4">5.4.99.12</ecNumber>
    </recommendedName>
    <alternativeName>
        <fullName evidence="4">tRNA pseudouridine(38-40) synthase</fullName>
    </alternativeName>
    <alternativeName>
        <fullName evidence="4">tRNA pseudouridylate synthase I</fullName>
    </alternativeName>
    <alternativeName>
        <fullName evidence="4">tRNA-uridine isomerase I</fullName>
    </alternativeName>
</protein>
<dbReference type="GO" id="GO:0031119">
    <property type="term" value="P:tRNA pseudouridine synthesis"/>
    <property type="evidence" value="ECO:0007669"/>
    <property type="project" value="UniProtKB-UniRule"/>
</dbReference>
<comment type="caution">
    <text evidence="4">Lacks conserved residue(s) required for the propagation of feature annotation.</text>
</comment>
<dbReference type="EMBL" id="AP023086">
    <property type="protein sequence ID" value="BCD99191.1"/>
    <property type="molecule type" value="Genomic_DNA"/>
</dbReference>
<gene>
    <name evidence="4" type="primary">truA</name>
    <name evidence="9" type="ORF">MARGE09_P3392</name>
</gene>
<sequence>MHHFRVTIAYKGTRYFGWQAQSATTRNEVKPTIEGTLRNALSDITHHQSCTVSCASRTDGGVHAQGQVAKITLPIAISAQHLLQGLNSLLPTDIRILNCEESTQAYQPNRHNSGKEYHYYFSVSAIDNTAVSEIAFHYLNVNPTFDPALMREACKLFVGSHDFRCFSSHDKKRLSTVRDIFYCDILPANFAPLATNVYYLKIVGDGFLKHMVRYVMGALLALDKKRISLSDLSLALEGEGTLKLSAKAKAKGLHLMGVLD</sequence>
<comment type="catalytic activity">
    <reaction evidence="4 7">
        <text>uridine(38/39/40) in tRNA = pseudouridine(38/39/40) in tRNA</text>
        <dbReference type="Rhea" id="RHEA:22376"/>
        <dbReference type="Rhea" id="RHEA-COMP:10085"/>
        <dbReference type="Rhea" id="RHEA-COMP:10087"/>
        <dbReference type="ChEBI" id="CHEBI:65314"/>
        <dbReference type="ChEBI" id="CHEBI:65315"/>
        <dbReference type="EC" id="5.4.99.12"/>
    </reaction>
</comment>
<dbReference type="InterPro" id="IPR020094">
    <property type="entry name" value="TruA/RsuA/RluB/E/F_N"/>
</dbReference>
<dbReference type="HAMAP" id="MF_00171">
    <property type="entry name" value="TruA"/>
    <property type="match status" value="1"/>
</dbReference>
<dbReference type="InterPro" id="IPR020103">
    <property type="entry name" value="PsdUridine_synth_cat_dom_sf"/>
</dbReference>
<evidence type="ECO:0000256" key="7">
    <source>
        <dbReference type="RuleBase" id="RU003792"/>
    </source>
</evidence>
<dbReference type="PIRSF" id="PIRSF001430">
    <property type="entry name" value="tRNA_psdUrid_synth"/>
    <property type="match status" value="1"/>
</dbReference>
<dbReference type="InterPro" id="IPR001406">
    <property type="entry name" value="PsdUridine_synth_TruA"/>
</dbReference>
<evidence type="ECO:0000256" key="5">
    <source>
        <dbReference type="PIRSR" id="PIRSR001430-1"/>
    </source>
</evidence>
<keyword evidence="3 4" id="KW-0413">Isomerase</keyword>
<dbReference type="RefSeq" id="WP_236984207.1">
    <property type="nucleotide sequence ID" value="NZ_AP023086.1"/>
</dbReference>
<dbReference type="InterPro" id="IPR020097">
    <property type="entry name" value="PsdUridine_synth_TruA_a/b_dom"/>
</dbReference>
<evidence type="ECO:0000256" key="1">
    <source>
        <dbReference type="ARBA" id="ARBA00009375"/>
    </source>
</evidence>
<dbReference type="SUPFAM" id="SSF55120">
    <property type="entry name" value="Pseudouridine synthase"/>
    <property type="match status" value="1"/>
</dbReference>
<dbReference type="Pfam" id="PF01416">
    <property type="entry name" value="PseudoU_synth_1"/>
    <property type="match status" value="2"/>
</dbReference>
<evidence type="ECO:0000313" key="9">
    <source>
        <dbReference type="EMBL" id="BCD99191.1"/>
    </source>
</evidence>